<dbReference type="EMBL" id="RZNH01000021">
    <property type="protein sequence ID" value="NOU60739.1"/>
    <property type="molecule type" value="Genomic_DNA"/>
</dbReference>
<dbReference type="Gene3D" id="2.60.120.1440">
    <property type="match status" value="1"/>
</dbReference>
<dbReference type="RefSeq" id="WP_171596010.1">
    <property type="nucleotide sequence ID" value="NZ_RZNH01000021.1"/>
</dbReference>
<keyword evidence="5" id="KW-1185">Reference proteome</keyword>
<evidence type="ECO:0000259" key="2">
    <source>
        <dbReference type="Pfam" id="PF04773"/>
    </source>
</evidence>
<comment type="caution">
    <text evidence="4">The sequence shown here is derived from an EMBL/GenBank/DDBJ whole genome shotgun (WGS) entry which is preliminary data.</text>
</comment>
<keyword evidence="1" id="KW-0472">Membrane</keyword>
<keyword evidence="1" id="KW-1133">Transmembrane helix</keyword>
<feature type="domain" description="Protein FecR C-terminal" evidence="3">
    <location>
        <begin position="248"/>
        <end position="313"/>
    </location>
</feature>
<keyword evidence="1" id="KW-0812">Transmembrane</keyword>
<name>A0ABX1WXX7_9BACT</name>
<organism evidence="4 5">
    <name type="scientific">Marinifilum caeruleilacunae</name>
    <dbReference type="NCBI Taxonomy" id="2499076"/>
    <lineage>
        <taxon>Bacteria</taxon>
        <taxon>Pseudomonadati</taxon>
        <taxon>Bacteroidota</taxon>
        <taxon>Bacteroidia</taxon>
        <taxon>Marinilabiliales</taxon>
        <taxon>Marinifilaceae</taxon>
    </lineage>
</organism>
<protein>
    <submittedName>
        <fullName evidence="4">FecR family protein</fullName>
    </submittedName>
</protein>
<evidence type="ECO:0000313" key="4">
    <source>
        <dbReference type="EMBL" id="NOU60739.1"/>
    </source>
</evidence>
<dbReference type="PANTHER" id="PTHR30273:SF2">
    <property type="entry name" value="PROTEIN FECR"/>
    <property type="match status" value="1"/>
</dbReference>
<feature type="transmembrane region" description="Helical" evidence="1">
    <location>
        <begin position="81"/>
        <end position="102"/>
    </location>
</feature>
<gene>
    <name evidence="4" type="ORF">ELS83_13020</name>
</gene>
<proteinExistence type="predicted"/>
<feature type="domain" description="FecR protein" evidence="2">
    <location>
        <begin position="120"/>
        <end position="203"/>
    </location>
</feature>
<dbReference type="InterPro" id="IPR032508">
    <property type="entry name" value="FecR_C"/>
</dbReference>
<dbReference type="Pfam" id="PF04773">
    <property type="entry name" value="FecR"/>
    <property type="match status" value="1"/>
</dbReference>
<dbReference type="Gene3D" id="3.55.50.30">
    <property type="match status" value="1"/>
</dbReference>
<evidence type="ECO:0000259" key="3">
    <source>
        <dbReference type="Pfam" id="PF16344"/>
    </source>
</evidence>
<dbReference type="Pfam" id="PF16344">
    <property type="entry name" value="FecR_C"/>
    <property type="match status" value="1"/>
</dbReference>
<dbReference type="InterPro" id="IPR006860">
    <property type="entry name" value="FecR"/>
</dbReference>
<evidence type="ECO:0000256" key="1">
    <source>
        <dbReference type="SAM" id="Phobius"/>
    </source>
</evidence>
<evidence type="ECO:0000313" key="5">
    <source>
        <dbReference type="Proteomes" id="UP000732105"/>
    </source>
</evidence>
<dbReference type="PANTHER" id="PTHR30273">
    <property type="entry name" value="PERIPLASMIC SIGNAL SENSOR AND SIGMA FACTOR ACTIVATOR FECR-RELATED"/>
    <property type="match status" value="1"/>
</dbReference>
<accession>A0ABX1WXX7</accession>
<dbReference type="InterPro" id="IPR012373">
    <property type="entry name" value="Ferrdict_sens_TM"/>
</dbReference>
<dbReference type="PIRSF" id="PIRSF018266">
    <property type="entry name" value="FecR"/>
    <property type="match status" value="1"/>
</dbReference>
<reference evidence="4 5" key="1">
    <citation type="submission" date="2018-12" db="EMBL/GenBank/DDBJ databases">
        <title>Marinifilum JC070 sp. nov., a marine bacterium isolated from Yongle Blue Hole in the South China Sea.</title>
        <authorList>
            <person name="Fu T."/>
        </authorList>
    </citation>
    <scope>NUCLEOTIDE SEQUENCE [LARGE SCALE GENOMIC DNA]</scope>
    <source>
        <strain evidence="4 5">JC070</strain>
    </source>
</reference>
<sequence>MKINTELITDYLNKQCDQETRESIENWLDENPANREYYEELKLYWESKSEIADEIEFDGEKAFKQLSIKRSRQKRLWIRRFVQYAAALAVLIASGISAYLYINPISNHVLVQNNDTFEKKLNMPDGSTILLAQGGSIEYSKHFSENTRSIQLRGTAFFNVAKDKNRPFIITTSRTRTQVLGTSFRISENISKTSIEVESGIVEFMEIDDPENKVRLVKGDMAKFVPRQHVVLKGNQKLQNADFKIQHLAYQNQNLASICKDLSELFHSDIRLEGDHTTHLTLTAVFEDQTLDNILETISFSLDLEIEKQEKFILLK</sequence>
<dbReference type="Proteomes" id="UP000732105">
    <property type="component" value="Unassembled WGS sequence"/>
</dbReference>